<evidence type="ECO:0000256" key="5">
    <source>
        <dbReference type="ARBA" id="ARBA00023054"/>
    </source>
</evidence>
<dbReference type="RefSeq" id="WP_377152274.1">
    <property type="nucleotide sequence ID" value="NZ_JBHSAF010000014.1"/>
</dbReference>
<evidence type="ECO:0000313" key="11">
    <source>
        <dbReference type="Proteomes" id="UP001595692"/>
    </source>
</evidence>
<feature type="chain" id="PRO_5047460304" evidence="7">
    <location>
        <begin position="19"/>
        <end position="327"/>
    </location>
</feature>
<dbReference type="Proteomes" id="UP001595692">
    <property type="component" value="Unassembled WGS sequence"/>
</dbReference>
<keyword evidence="11" id="KW-1185">Reference proteome</keyword>
<dbReference type="Gene3D" id="2.40.30.170">
    <property type="match status" value="1"/>
</dbReference>
<dbReference type="PANTHER" id="PTHR32347:SF29">
    <property type="entry name" value="UPF0194 MEMBRANE PROTEIN YBHG"/>
    <property type="match status" value="1"/>
</dbReference>
<comment type="caution">
    <text evidence="10">The sequence shown here is derived from an EMBL/GenBank/DDBJ whole genome shotgun (WGS) entry which is preliminary data.</text>
</comment>
<dbReference type="Gene3D" id="1.10.287.470">
    <property type="entry name" value="Helix hairpin bin"/>
    <property type="match status" value="2"/>
</dbReference>
<feature type="domain" description="YbhG-like alpha-helical hairpin" evidence="8">
    <location>
        <begin position="76"/>
        <end position="203"/>
    </location>
</feature>
<dbReference type="PANTHER" id="PTHR32347">
    <property type="entry name" value="EFFLUX SYSTEM COMPONENT YKNX-RELATED"/>
    <property type="match status" value="1"/>
</dbReference>
<dbReference type="Pfam" id="PF25954">
    <property type="entry name" value="Beta-barrel_RND_2"/>
    <property type="match status" value="1"/>
</dbReference>
<gene>
    <name evidence="10" type="primary">hlyD</name>
    <name evidence="10" type="ORF">ACFOSS_10325</name>
</gene>
<dbReference type="EMBL" id="JBHSAF010000014">
    <property type="protein sequence ID" value="MFC3913860.1"/>
    <property type="molecule type" value="Genomic_DNA"/>
</dbReference>
<dbReference type="InterPro" id="IPR058792">
    <property type="entry name" value="Beta-barrel_RND_2"/>
</dbReference>
<organism evidence="10 11">
    <name type="scientific">Pseudaeromonas sharmana</name>
    <dbReference type="NCBI Taxonomy" id="328412"/>
    <lineage>
        <taxon>Bacteria</taxon>
        <taxon>Pseudomonadati</taxon>
        <taxon>Pseudomonadota</taxon>
        <taxon>Gammaproteobacteria</taxon>
        <taxon>Aeromonadales</taxon>
        <taxon>Aeromonadaceae</taxon>
        <taxon>Pseudaeromonas</taxon>
    </lineage>
</organism>
<evidence type="ECO:0000256" key="3">
    <source>
        <dbReference type="ARBA" id="ARBA00022729"/>
    </source>
</evidence>
<dbReference type="InterPro" id="IPR059052">
    <property type="entry name" value="HH_YbhG-like"/>
</dbReference>
<comment type="subcellular location">
    <subcellularLocation>
        <location evidence="1">Periplasm</location>
    </subcellularLocation>
</comment>
<reference evidence="11" key="1">
    <citation type="journal article" date="2019" name="Int. J. Syst. Evol. Microbiol.">
        <title>The Global Catalogue of Microorganisms (GCM) 10K type strain sequencing project: providing services to taxonomists for standard genome sequencing and annotation.</title>
        <authorList>
            <consortium name="The Broad Institute Genomics Platform"/>
            <consortium name="The Broad Institute Genome Sequencing Center for Infectious Disease"/>
            <person name="Wu L."/>
            <person name="Ma J."/>
        </authorList>
    </citation>
    <scope>NUCLEOTIDE SEQUENCE [LARGE SCALE GENOMIC DNA]</scope>
    <source>
        <strain evidence="11">CCUG 54939</strain>
    </source>
</reference>
<dbReference type="InterPro" id="IPR050465">
    <property type="entry name" value="UPF0194_transport"/>
</dbReference>
<feature type="signal peptide" evidence="7">
    <location>
        <begin position="1"/>
        <end position="18"/>
    </location>
</feature>
<feature type="domain" description="CusB-like beta-barrel" evidence="9">
    <location>
        <begin position="240"/>
        <end position="326"/>
    </location>
</feature>
<sequence length="327" mass="35120">MRRTLLVPLALAITLAAAALVLTTRLDPDHQTVTTLYGNVDLREATLSFRVAGRVQQLHVDEGAAIHQGDLLAELDPAPLLTALHGAEGAVAAATARLQRLQQGYRQEDRAQASANVSAARAALLEAKRQLSRLQNLTPRGATTQSDLDAARSHHDQAKAQLALTEANLAKLQAGYQSEEIAEARASLQQANASLAAAQLAVADTRLAAPSDGVLLTRSVEVGENVQAGTPAFTLSLTRPVWIRAYVPEPELGQFPSGARVQVWSDSRPDHPYTGTVGFVSPSAEFTPKSVETTDLRTALVYRLRIRIDDADDLLRQGMPVTIRLMP</sequence>
<evidence type="ECO:0000256" key="4">
    <source>
        <dbReference type="ARBA" id="ARBA00022764"/>
    </source>
</evidence>
<evidence type="ECO:0000259" key="9">
    <source>
        <dbReference type="Pfam" id="PF25954"/>
    </source>
</evidence>
<name>A0ABV8CNW2_9GAMM</name>
<evidence type="ECO:0000256" key="6">
    <source>
        <dbReference type="SAM" id="Coils"/>
    </source>
</evidence>
<dbReference type="NCBIfam" id="NF002939">
    <property type="entry name" value="PRK03598.1"/>
    <property type="match status" value="1"/>
</dbReference>
<feature type="coiled-coil region" evidence="6">
    <location>
        <begin position="110"/>
        <end position="201"/>
    </location>
</feature>
<protein>
    <submittedName>
        <fullName evidence="10">Secretion protein HlyD</fullName>
    </submittedName>
</protein>
<comment type="similarity">
    <text evidence="2">Belongs to the UPF0194 family.</text>
</comment>
<evidence type="ECO:0000256" key="2">
    <source>
        <dbReference type="ARBA" id="ARBA00010602"/>
    </source>
</evidence>
<keyword evidence="3 7" id="KW-0732">Signal</keyword>
<evidence type="ECO:0000313" key="10">
    <source>
        <dbReference type="EMBL" id="MFC3913860.1"/>
    </source>
</evidence>
<dbReference type="SUPFAM" id="SSF111369">
    <property type="entry name" value="HlyD-like secretion proteins"/>
    <property type="match status" value="3"/>
</dbReference>
<accession>A0ABV8CNW2</accession>
<evidence type="ECO:0000259" key="8">
    <source>
        <dbReference type="Pfam" id="PF25881"/>
    </source>
</evidence>
<dbReference type="Pfam" id="PF25881">
    <property type="entry name" value="HH_YBHG"/>
    <property type="match status" value="1"/>
</dbReference>
<keyword evidence="4" id="KW-0574">Periplasm</keyword>
<dbReference type="Gene3D" id="2.40.50.100">
    <property type="match status" value="2"/>
</dbReference>
<proteinExistence type="inferred from homology"/>
<keyword evidence="5 6" id="KW-0175">Coiled coil</keyword>
<evidence type="ECO:0000256" key="7">
    <source>
        <dbReference type="SAM" id="SignalP"/>
    </source>
</evidence>
<evidence type="ECO:0000256" key="1">
    <source>
        <dbReference type="ARBA" id="ARBA00004418"/>
    </source>
</evidence>